<proteinExistence type="inferred from homology"/>
<keyword evidence="5" id="KW-0574">Periplasm</keyword>
<evidence type="ECO:0000313" key="8">
    <source>
        <dbReference type="Proteomes" id="UP000078084"/>
    </source>
</evidence>
<feature type="chain" id="PRO_5007908608" evidence="6">
    <location>
        <begin position="24"/>
        <end position="338"/>
    </location>
</feature>
<evidence type="ECO:0000313" key="7">
    <source>
        <dbReference type="EMBL" id="KKO71287.1"/>
    </source>
</evidence>
<keyword evidence="4 6" id="KW-0732">Signal</keyword>
<dbReference type="NCBIfam" id="NF008022">
    <property type="entry name" value="PRK10752.1"/>
    <property type="match status" value="1"/>
</dbReference>
<evidence type="ECO:0000256" key="3">
    <source>
        <dbReference type="ARBA" id="ARBA00022448"/>
    </source>
</evidence>
<evidence type="ECO:0000256" key="2">
    <source>
        <dbReference type="ARBA" id="ARBA00006099"/>
    </source>
</evidence>
<dbReference type="PATRIC" id="fig|206506.3.peg.2580"/>
<dbReference type="AlphaFoldDB" id="A0A171KQX0"/>
<dbReference type="PROSITE" id="PS00757">
    <property type="entry name" value="PROK_SULFATE_BIND_2"/>
    <property type="match status" value="1"/>
</dbReference>
<organism evidence="7 8">
    <name type="scientific">Kerstersia gyiorum</name>
    <dbReference type="NCBI Taxonomy" id="206506"/>
    <lineage>
        <taxon>Bacteria</taxon>
        <taxon>Pseudomonadati</taxon>
        <taxon>Pseudomonadota</taxon>
        <taxon>Betaproteobacteria</taxon>
        <taxon>Burkholderiales</taxon>
        <taxon>Alcaligenaceae</taxon>
        <taxon>Kerstersia</taxon>
    </lineage>
</organism>
<dbReference type="GO" id="GO:0042597">
    <property type="term" value="C:periplasmic space"/>
    <property type="evidence" value="ECO:0007669"/>
    <property type="project" value="UniProtKB-SubCell"/>
</dbReference>
<dbReference type="InterPro" id="IPR005669">
    <property type="entry name" value="Thiosulph/SO4-bd"/>
</dbReference>
<dbReference type="Pfam" id="PF13531">
    <property type="entry name" value="SBP_bac_11"/>
    <property type="match status" value="1"/>
</dbReference>
<dbReference type="Proteomes" id="UP000078084">
    <property type="component" value="Unassembled WGS sequence"/>
</dbReference>
<name>A0A171KQX0_9BURK</name>
<dbReference type="SUPFAM" id="SSF53850">
    <property type="entry name" value="Periplasmic binding protein-like II"/>
    <property type="match status" value="1"/>
</dbReference>
<evidence type="ECO:0000256" key="4">
    <source>
        <dbReference type="ARBA" id="ARBA00022729"/>
    </source>
</evidence>
<keyword evidence="8" id="KW-1185">Reference proteome</keyword>
<dbReference type="RefSeq" id="WP_068372373.1">
    <property type="nucleotide sequence ID" value="NZ_LBNE01000008.1"/>
</dbReference>
<keyword evidence="3" id="KW-0813">Transport</keyword>
<dbReference type="NCBIfam" id="NF008106">
    <property type="entry name" value="PRK10852.1"/>
    <property type="match status" value="1"/>
</dbReference>
<feature type="signal peptide" evidence="6">
    <location>
        <begin position="1"/>
        <end position="23"/>
    </location>
</feature>
<dbReference type="GO" id="GO:0140104">
    <property type="term" value="F:molecular carrier activity"/>
    <property type="evidence" value="ECO:0007669"/>
    <property type="project" value="InterPro"/>
</dbReference>
<evidence type="ECO:0000256" key="6">
    <source>
        <dbReference type="SAM" id="SignalP"/>
    </source>
</evidence>
<gene>
    <name evidence="7" type="ORF">AAV32_12115</name>
</gene>
<dbReference type="PANTHER" id="PTHR30368:SF1">
    <property type="entry name" value="THIOSULFATE-BINDING PROTEIN"/>
    <property type="match status" value="1"/>
</dbReference>
<accession>A0A171KQX0</accession>
<dbReference type="GO" id="GO:1902358">
    <property type="term" value="P:sulfate transmembrane transport"/>
    <property type="evidence" value="ECO:0007669"/>
    <property type="project" value="InterPro"/>
</dbReference>
<protein>
    <submittedName>
        <fullName evidence="7">Thiosulfate transporter subunit</fullName>
    </submittedName>
</protein>
<sequence length="338" mass="37272">MLKRFLTRSLAIALLGATAAAGAQTKLGTASYDISRELFGAINPLFVAHWKETKGEDLTIEPSFGGTTAQANAILQGLAISAVSFNQVTDINLLANRGFVAKNWQQQFANNSSPYYSTIAFLVRKDNPKNIKNWDDLVREDVKLVFPNPKTSGNARYTYLGAWLYANEKFGGDEAKTRDFVTKLLGNVETFPTGGRGATTAFANEQGDVLLTFESEVNNIAKADEFKDKGFEIVVPPVSVLAEFPVAVVERVAKREKTEDVAREFLQFQYSPEIQALLASYNYRVHDPEVIKANAERFPNVRLLNPQDVLGDWDSIQAKHFASGGVLDELLAKAASQR</sequence>
<dbReference type="EMBL" id="LBNE01000008">
    <property type="protein sequence ID" value="KKO71287.1"/>
    <property type="molecule type" value="Genomic_DNA"/>
</dbReference>
<dbReference type="Gene3D" id="3.40.190.10">
    <property type="entry name" value="Periplasmic binding protein-like II"/>
    <property type="match status" value="2"/>
</dbReference>
<dbReference type="STRING" id="206506.AAV32_12115"/>
<comment type="subcellular location">
    <subcellularLocation>
        <location evidence="1">Periplasm</location>
    </subcellularLocation>
</comment>
<dbReference type="InterPro" id="IPR034408">
    <property type="entry name" value="Sulphate/thiosulphate_BS"/>
</dbReference>
<dbReference type="GO" id="GO:1901681">
    <property type="term" value="F:sulfur compound binding"/>
    <property type="evidence" value="ECO:0007669"/>
    <property type="project" value="InterPro"/>
</dbReference>
<evidence type="ECO:0000256" key="5">
    <source>
        <dbReference type="ARBA" id="ARBA00022764"/>
    </source>
</evidence>
<reference evidence="7 8" key="1">
    <citation type="submission" date="2015-04" db="EMBL/GenBank/DDBJ databases">
        <title>Genome sequence of Kerstersia gyiorum CG1.</title>
        <authorList>
            <person name="Greninger A.L."/>
            <person name="Kozyreva V."/>
            <person name="Chaturvedi V."/>
        </authorList>
    </citation>
    <scope>NUCLEOTIDE SEQUENCE [LARGE SCALE GENOMIC DNA]</scope>
    <source>
        <strain evidence="7 8">CG1</strain>
    </source>
</reference>
<dbReference type="NCBIfam" id="TIGR00971">
    <property type="entry name" value="3a0106s03"/>
    <property type="match status" value="1"/>
</dbReference>
<dbReference type="PANTHER" id="PTHR30368">
    <property type="entry name" value="SULFATE-BINDING PROTEIN"/>
    <property type="match status" value="1"/>
</dbReference>
<comment type="caution">
    <text evidence="7">The sequence shown here is derived from an EMBL/GenBank/DDBJ whole genome shotgun (WGS) entry which is preliminary data.</text>
</comment>
<comment type="similarity">
    <text evidence="2">Belongs to the prokaryotic sulfate-binding protein family.</text>
</comment>
<evidence type="ECO:0000256" key="1">
    <source>
        <dbReference type="ARBA" id="ARBA00004418"/>
    </source>
</evidence>